<evidence type="ECO:0000313" key="2">
    <source>
        <dbReference type="EMBL" id="GMT04670.1"/>
    </source>
</evidence>
<dbReference type="Proteomes" id="UP001432027">
    <property type="component" value="Unassembled WGS sequence"/>
</dbReference>
<feature type="non-terminal residue" evidence="2">
    <location>
        <position position="1"/>
    </location>
</feature>
<reference evidence="2" key="1">
    <citation type="submission" date="2023-10" db="EMBL/GenBank/DDBJ databases">
        <title>Genome assembly of Pristionchus species.</title>
        <authorList>
            <person name="Yoshida K."/>
            <person name="Sommer R.J."/>
        </authorList>
    </citation>
    <scope>NUCLEOTIDE SEQUENCE</scope>
    <source>
        <strain evidence="2">RS0144</strain>
    </source>
</reference>
<organism evidence="2 3">
    <name type="scientific">Pristionchus entomophagus</name>
    <dbReference type="NCBI Taxonomy" id="358040"/>
    <lineage>
        <taxon>Eukaryota</taxon>
        <taxon>Metazoa</taxon>
        <taxon>Ecdysozoa</taxon>
        <taxon>Nematoda</taxon>
        <taxon>Chromadorea</taxon>
        <taxon>Rhabditida</taxon>
        <taxon>Rhabditina</taxon>
        <taxon>Diplogasteromorpha</taxon>
        <taxon>Diplogasteroidea</taxon>
        <taxon>Neodiplogasteridae</taxon>
        <taxon>Pristionchus</taxon>
    </lineage>
</organism>
<dbReference type="EMBL" id="BTSX01000006">
    <property type="protein sequence ID" value="GMT04670.1"/>
    <property type="molecule type" value="Genomic_DNA"/>
</dbReference>
<name>A0AAV5UCJ6_9BILA</name>
<gene>
    <name evidence="1" type="ORF">PENTCL1PPCAC_26840</name>
    <name evidence="2" type="ORF">PENTCL1PPCAC_26844</name>
</gene>
<proteinExistence type="predicted"/>
<comment type="caution">
    <text evidence="2">The sequence shown here is derived from an EMBL/GenBank/DDBJ whole genome shotgun (WGS) entry which is preliminary data.</text>
</comment>
<protein>
    <submittedName>
        <fullName evidence="2">Uncharacterized protein</fullName>
    </submittedName>
</protein>
<accession>A0AAV5UCJ6</accession>
<dbReference type="AlphaFoldDB" id="A0AAV5UCJ6"/>
<sequence>QKSSSINRFKMAVRKQIPTEWEEGLYEVYGFKQIRVTNGILEIKINWGKQWGDDQFSYETPDKIEMSQMLLNYLRAQMMKRPEKFTESVKDSS</sequence>
<evidence type="ECO:0000313" key="1">
    <source>
        <dbReference type="EMBL" id="GMT04666.1"/>
    </source>
</evidence>
<dbReference type="EMBL" id="BTSX01000006">
    <property type="protein sequence ID" value="GMT04666.1"/>
    <property type="molecule type" value="Genomic_DNA"/>
</dbReference>
<keyword evidence="3" id="KW-1185">Reference proteome</keyword>
<evidence type="ECO:0000313" key="3">
    <source>
        <dbReference type="Proteomes" id="UP001432027"/>
    </source>
</evidence>